<reference evidence="6 7" key="1">
    <citation type="submission" date="2020-04" db="EMBL/GenBank/DDBJ databases">
        <title>Ferrimonas sp. S7 isolated from sea water.</title>
        <authorList>
            <person name="Bae S.S."/>
            <person name="Baek K."/>
        </authorList>
    </citation>
    <scope>NUCLEOTIDE SEQUENCE [LARGE SCALE GENOMIC DNA]</scope>
    <source>
        <strain evidence="6 7">S7</strain>
    </source>
</reference>
<evidence type="ECO:0000256" key="4">
    <source>
        <dbReference type="ARBA" id="ARBA00022840"/>
    </source>
</evidence>
<organism evidence="6 7">
    <name type="scientific">Ferrimonas lipolytica</name>
    <dbReference type="NCBI Taxonomy" id="2724191"/>
    <lineage>
        <taxon>Bacteria</taxon>
        <taxon>Pseudomonadati</taxon>
        <taxon>Pseudomonadota</taxon>
        <taxon>Gammaproteobacteria</taxon>
        <taxon>Alteromonadales</taxon>
        <taxon>Ferrimonadaceae</taxon>
        <taxon>Ferrimonas</taxon>
    </lineage>
</organism>
<dbReference type="SUPFAM" id="SSF52540">
    <property type="entry name" value="P-loop containing nucleoside triphosphate hydrolases"/>
    <property type="match status" value="1"/>
</dbReference>
<feature type="domain" description="ABC transporter" evidence="5">
    <location>
        <begin position="1"/>
        <end position="237"/>
    </location>
</feature>
<dbReference type="PROSITE" id="PS50893">
    <property type="entry name" value="ABC_TRANSPORTER_2"/>
    <property type="match status" value="1"/>
</dbReference>
<dbReference type="GO" id="GO:0005524">
    <property type="term" value="F:ATP binding"/>
    <property type="evidence" value="ECO:0007669"/>
    <property type="project" value="UniProtKB-KW"/>
</dbReference>
<dbReference type="InterPro" id="IPR003439">
    <property type="entry name" value="ABC_transporter-like_ATP-bd"/>
</dbReference>
<dbReference type="Gene3D" id="3.40.50.300">
    <property type="entry name" value="P-loop containing nucleotide triphosphate hydrolases"/>
    <property type="match status" value="1"/>
</dbReference>
<sequence length="275" mass="29613">MALIAQQLQLVGAVNIGPVDLHLATGQWLLLAGGNGSGKSLLSQALAGWVPQLTPMSSYGQLHWHDEDLLAPQTPPLKVQLVQASPQWSGCVYTVADEIGFGPDNLNLSVTEVEQRIETMLQLTGSSHLAARHPATLSGGEAQRVGLACALAMQPDLLILDQAFSRLTPLAHQQLLQQLKQYSQQHQLTVVLAETTLQPSVEWIDQALVLNGGTVAGYGSPQSQLPLMLQQLLCSDAWQALAANIATDESSDSKGLPLTDRQLLQWFKEHPDATT</sequence>
<keyword evidence="2" id="KW-0813">Transport</keyword>
<evidence type="ECO:0000256" key="2">
    <source>
        <dbReference type="ARBA" id="ARBA00022448"/>
    </source>
</evidence>
<dbReference type="InterPro" id="IPR027417">
    <property type="entry name" value="P-loop_NTPase"/>
</dbReference>
<dbReference type="PANTHER" id="PTHR43553:SF24">
    <property type="entry name" value="ENERGY-COUPLING FACTOR TRANSPORTER ATP-BINDING PROTEIN ECFA1"/>
    <property type="match status" value="1"/>
</dbReference>
<name>A0A6H1UHY6_9GAMM</name>
<dbReference type="InterPro" id="IPR050095">
    <property type="entry name" value="ECF_ABC_transporter_ATP-bd"/>
</dbReference>
<keyword evidence="7" id="KW-1185">Reference proteome</keyword>
<accession>A0A6H1UHY6</accession>
<dbReference type="AlphaFoldDB" id="A0A6H1UHY6"/>
<protein>
    <submittedName>
        <fullName evidence="6">Energy-coupling factor ABC transporter ATP-binding protein</fullName>
    </submittedName>
</protein>
<evidence type="ECO:0000256" key="3">
    <source>
        <dbReference type="ARBA" id="ARBA00022741"/>
    </source>
</evidence>
<keyword evidence="3" id="KW-0547">Nucleotide-binding</keyword>
<dbReference type="EMBL" id="CP051180">
    <property type="protein sequence ID" value="QIZ78717.1"/>
    <property type="molecule type" value="Genomic_DNA"/>
</dbReference>
<dbReference type="GO" id="GO:0042626">
    <property type="term" value="F:ATPase-coupled transmembrane transporter activity"/>
    <property type="evidence" value="ECO:0007669"/>
    <property type="project" value="TreeGrafter"/>
</dbReference>
<proteinExistence type="inferred from homology"/>
<keyword evidence="4 6" id="KW-0067">ATP-binding</keyword>
<evidence type="ECO:0000256" key="1">
    <source>
        <dbReference type="ARBA" id="ARBA00005417"/>
    </source>
</evidence>
<evidence type="ECO:0000313" key="6">
    <source>
        <dbReference type="EMBL" id="QIZ78717.1"/>
    </source>
</evidence>
<dbReference type="Proteomes" id="UP000501602">
    <property type="component" value="Chromosome"/>
</dbReference>
<dbReference type="SMART" id="SM00382">
    <property type="entry name" value="AAA"/>
    <property type="match status" value="1"/>
</dbReference>
<dbReference type="PROSITE" id="PS00211">
    <property type="entry name" value="ABC_TRANSPORTER_1"/>
    <property type="match status" value="1"/>
</dbReference>
<evidence type="ECO:0000313" key="7">
    <source>
        <dbReference type="Proteomes" id="UP000501602"/>
    </source>
</evidence>
<dbReference type="InterPro" id="IPR017871">
    <property type="entry name" value="ABC_transporter-like_CS"/>
</dbReference>
<gene>
    <name evidence="6" type="ORF">HER31_18515</name>
</gene>
<dbReference type="Pfam" id="PF00005">
    <property type="entry name" value="ABC_tran"/>
    <property type="match status" value="1"/>
</dbReference>
<dbReference type="InterPro" id="IPR003593">
    <property type="entry name" value="AAA+_ATPase"/>
</dbReference>
<dbReference type="RefSeq" id="WP_168662949.1">
    <property type="nucleotide sequence ID" value="NZ_CP051180.1"/>
</dbReference>
<comment type="similarity">
    <text evidence="1">Belongs to the ABC transporter superfamily.</text>
</comment>
<evidence type="ECO:0000259" key="5">
    <source>
        <dbReference type="PROSITE" id="PS50893"/>
    </source>
</evidence>
<dbReference type="GO" id="GO:0043190">
    <property type="term" value="C:ATP-binding cassette (ABC) transporter complex"/>
    <property type="evidence" value="ECO:0007669"/>
    <property type="project" value="TreeGrafter"/>
</dbReference>
<dbReference type="GO" id="GO:0016887">
    <property type="term" value="F:ATP hydrolysis activity"/>
    <property type="evidence" value="ECO:0007669"/>
    <property type="project" value="InterPro"/>
</dbReference>
<dbReference type="KEGG" id="fes:HER31_18515"/>
<dbReference type="PANTHER" id="PTHR43553">
    <property type="entry name" value="HEAVY METAL TRANSPORTER"/>
    <property type="match status" value="1"/>
</dbReference>